<dbReference type="InParanoid" id="A0A067Q7S0"/>
<evidence type="ECO:0000313" key="2">
    <source>
        <dbReference type="Proteomes" id="UP000027265"/>
    </source>
</evidence>
<dbReference type="Proteomes" id="UP000027265">
    <property type="component" value="Unassembled WGS sequence"/>
</dbReference>
<organism evidence="1 2">
    <name type="scientific">Jaapia argillacea MUCL 33604</name>
    <dbReference type="NCBI Taxonomy" id="933084"/>
    <lineage>
        <taxon>Eukaryota</taxon>
        <taxon>Fungi</taxon>
        <taxon>Dikarya</taxon>
        <taxon>Basidiomycota</taxon>
        <taxon>Agaricomycotina</taxon>
        <taxon>Agaricomycetes</taxon>
        <taxon>Agaricomycetidae</taxon>
        <taxon>Jaapiales</taxon>
        <taxon>Jaapiaceae</taxon>
        <taxon>Jaapia</taxon>
    </lineage>
</organism>
<keyword evidence="2" id="KW-1185">Reference proteome</keyword>
<dbReference type="EMBL" id="KL197711">
    <property type="protein sequence ID" value="KDQ62225.1"/>
    <property type="molecule type" value="Genomic_DNA"/>
</dbReference>
<accession>A0A067Q7S0</accession>
<sequence length="50" mass="5814">PGELVLKQNTQVEKSMDRKHHPQYLGPYEVIRRTKGGSYILKELDSTIMQ</sequence>
<feature type="non-terminal residue" evidence="1">
    <location>
        <position position="1"/>
    </location>
</feature>
<proteinExistence type="predicted"/>
<protein>
    <submittedName>
        <fullName evidence="1">Uncharacterized protein</fullName>
    </submittedName>
</protein>
<name>A0A067Q7S0_9AGAM</name>
<evidence type="ECO:0000313" key="1">
    <source>
        <dbReference type="EMBL" id="KDQ62225.1"/>
    </source>
</evidence>
<dbReference type="OrthoDB" id="3235313at2759"/>
<reference evidence="2" key="1">
    <citation type="journal article" date="2014" name="Proc. Natl. Acad. Sci. U.S.A.">
        <title>Extensive sampling of basidiomycete genomes demonstrates inadequacy of the white-rot/brown-rot paradigm for wood decay fungi.</title>
        <authorList>
            <person name="Riley R."/>
            <person name="Salamov A.A."/>
            <person name="Brown D.W."/>
            <person name="Nagy L.G."/>
            <person name="Floudas D."/>
            <person name="Held B.W."/>
            <person name="Levasseur A."/>
            <person name="Lombard V."/>
            <person name="Morin E."/>
            <person name="Otillar R."/>
            <person name="Lindquist E.A."/>
            <person name="Sun H."/>
            <person name="LaButti K.M."/>
            <person name="Schmutz J."/>
            <person name="Jabbour D."/>
            <person name="Luo H."/>
            <person name="Baker S.E."/>
            <person name="Pisabarro A.G."/>
            <person name="Walton J.D."/>
            <person name="Blanchette R.A."/>
            <person name="Henrissat B."/>
            <person name="Martin F."/>
            <person name="Cullen D."/>
            <person name="Hibbett D.S."/>
            <person name="Grigoriev I.V."/>
        </authorList>
    </citation>
    <scope>NUCLEOTIDE SEQUENCE [LARGE SCALE GENOMIC DNA]</scope>
    <source>
        <strain evidence="2">MUCL 33604</strain>
    </source>
</reference>
<dbReference type="STRING" id="933084.A0A067Q7S0"/>
<gene>
    <name evidence="1" type="ORF">JAAARDRAFT_121459</name>
</gene>
<dbReference type="HOGENOM" id="CLU_000384_22_9_1"/>
<dbReference type="AlphaFoldDB" id="A0A067Q7S0"/>